<feature type="non-terminal residue" evidence="2">
    <location>
        <position position="66"/>
    </location>
</feature>
<dbReference type="AlphaFoldDB" id="A0ABD0P334"/>
<name>A0ABD0P334_CIRMR</name>
<keyword evidence="3" id="KW-1185">Reference proteome</keyword>
<evidence type="ECO:0000256" key="1">
    <source>
        <dbReference type="SAM" id="MobiDB-lite"/>
    </source>
</evidence>
<feature type="region of interest" description="Disordered" evidence="1">
    <location>
        <begin position="1"/>
        <end position="24"/>
    </location>
</feature>
<organism evidence="2 3">
    <name type="scientific">Cirrhinus mrigala</name>
    <name type="common">Mrigala</name>
    <dbReference type="NCBI Taxonomy" id="683832"/>
    <lineage>
        <taxon>Eukaryota</taxon>
        <taxon>Metazoa</taxon>
        <taxon>Chordata</taxon>
        <taxon>Craniata</taxon>
        <taxon>Vertebrata</taxon>
        <taxon>Euteleostomi</taxon>
        <taxon>Actinopterygii</taxon>
        <taxon>Neopterygii</taxon>
        <taxon>Teleostei</taxon>
        <taxon>Ostariophysi</taxon>
        <taxon>Cypriniformes</taxon>
        <taxon>Cyprinidae</taxon>
        <taxon>Labeoninae</taxon>
        <taxon>Labeonini</taxon>
        <taxon>Cirrhinus</taxon>
    </lineage>
</organism>
<accession>A0ABD0P334</accession>
<proteinExistence type="predicted"/>
<comment type="caution">
    <text evidence="2">The sequence shown here is derived from an EMBL/GenBank/DDBJ whole genome shotgun (WGS) entry which is preliminary data.</text>
</comment>
<sequence>MDSEDGQSAASGATGGIVLQSTEIPTTTDKAALTALVGMFQTFLQYRNKRDERQERDLARREQQFK</sequence>
<evidence type="ECO:0000313" key="2">
    <source>
        <dbReference type="EMBL" id="KAL0168518.1"/>
    </source>
</evidence>
<dbReference type="Proteomes" id="UP001529510">
    <property type="component" value="Unassembled WGS sequence"/>
</dbReference>
<evidence type="ECO:0000313" key="3">
    <source>
        <dbReference type="Proteomes" id="UP001529510"/>
    </source>
</evidence>
<gene>
    <name evidence="2" type="ORF">M9458_036740</name>
</gene>
<protein>
    <submittedName>
        <fullName evidence="2">Uncharacterized protein</fullName>
    </submittedName>
</protein>
<dbReference type="EMBL" id="JAMKFB020000018">
    <property type="protein sequence ID" value="KAL0168518.1"/>
    <property type="molecule type" value="Genomic_DNA"/>
</dbReference>
<feature type="compositionally biased region" description="Polar residues" evidence="1">
    <location>
        <begin position="1"/>
        <end position="11"/>
    </location>
</feature>
<reference evidence="2 3" key="1">
    <citation type="submission" date="2024-05" db="EMBL/GenBank/DDBJ databases">
        <title>Genome sequencing and assembly of Indian major carp, Cirrhinus mrigala (Hamilton, 1822).</title>
        <authorList>
            <person name="Mohindra V."/>
            <person name="Chowdhury L.M."/>
            <person name="Lal K."/>
            <person name="Jena J.K."/>
        </authorList>
    </citation>
    <scope>NUCLEOTIDE SEQUENCE [LARGE SCALE GENOMIC DNA]</scope>
    <source>
        <strain evidence="2">CM1030</strain>
        <tissue evidence="2">Blood</tissue>
    </source>
</reference>